<keyword evidence="3" id="KW-1185">Reference proteome</keyword>
<dbReference type="AlphaFoldDB" id="A0A0B1PCY3"/>
<feature type="region of interest" description="Disordered" evidence="1">
    <location>
        <begin position="1"/>
        <end position="46"/>
    </location>
</feature>
<feature type="region of interest" description="Disordered" evidence="1">
    <location>
        <begin position="58"/>
        <end position="114"/>
    </location>
</feature>
<comment type="caution">
    <text evidence="2">The sequence shown here is derived from an EMBL/GenBank/DDBJ whole genome shotgun (WGS) entry which is preliminary data.</text>
</comment>
<reference evidence="2 3" key="1">
    <citation type="journal article" date="2014" name="BMC Genomics">
        <title>Adaptive genomic structural variation in the grape powdery mildew pathogen, Erysiphe necator.</title>
        <authorList>
            <person name="Jones L."/>
            <person name="Riaz S."/>
            <person name="Morales-Cruz A."/>
            <person name="Amrine K.C."/>
            <person name="McGuire B."/>
            <person name="Gubler W.D."/>
            <person name="Walker M.A."/>
            <person name="Cantu D."/>
        </authorList>
    </citation>
    <scope>NUCLEOTIDE SEQUENCE [LARGE SCALE GENOMIC DNA]</scope>
    <source>
        <strain evidence="3">c</strain>
    </source>
</reference>
<protein>
    <submittedName>
        <fullName evidence="2">Uncharacterized protein</fullName>
    </submittedName>
</protein>
<feature type="compositionally biased region" description="Basic and acidic residues" evidence="1">
    <location>
        <begin position="10"/>
        <end position="20"/>
    </location>
</feature>
<dbReference type="Proteomes" id="UP000030854">
    <property type="component" value="Unassembled WGS sequence"/>
</dbReference>
<organism evidence="2 3">
    <name type="scientific">Uncinula necator</name>
    <name type="common">Grape powdery mildew</name>
    <dbReference type="NCBI Taxonomy" id="52586"/>
    <lineage>
        <taxon>Eukaryota</taxon>
        <taxon>Fungi</taxon>
        <taxon>Dikarya</taxon>
        <taxon>Ascomycota</taxon>
        <taxon>Pezizomycotina</taxon>
        <taxon>Leotiomycetes</taxon>
        <taxon>Erysiphales</taxon>
        <taxon>Erysiphaceae</taxon>
        <taxon>Erysiphe</taxon>
    </lineage>
</organism>
<gene>
    <name evidence="2" type="ORF">EV44_g4152</name>
</gene>
<feature type="compositionally biased region" description="Acidic residues" evidence="1">
    <location>
        <begin position="74"/>
        <end position="91"/>
    </location>
</feature>
<sequence>MALPARDKKRGVSETLDPKRRIQKSTNNAGRAQPRAATLTRSVGKTNVAVEKIAATQVTQAVASPLTQNLDPPMEIDDEPDESEKEPEIDDFPPLSSNTTLKRNADIFSSSDQTQDIKEMELECPGAGSDFLALISDGVSRAVRGKKIFLKVDDPFDPQTTSARNNSWASRVAMKSIRSSNNPIRATPTRPTPPQGQSYEDKRVMIRLDKDHESRKTEPFLLRQQIQQLLPDPSFVCDAWQAPSGITILALAPAKAAAILQYKDVIARRFGNAIVERQES</sequence>
<evidence type="ECO:0000313" key="2">
    <source>
        <dbReference type="EMBL" id="KHJ34524.1"/>
    </source>
</evidence>
<dbReference type="HOGENOM" id="CLU_036943_0_0_1"/>
<feature type="compositionally biased region" description="Polar residues" evidence="1">
    <location>
        <begin position="58"/>
        <end position="70"/>
    </location>
</feature>
<name>A0A0B1PCY3_UNCNE</name>
<feature type="compositionally biased region" description="Polar residues" evidence="1">
    <location>
        <begin position="95"/>
        <end position="114"/>
    </location>
</feature>
<evidence type="ECO:0000256" key="1">
    <source>
        <dbReference type="SAM" id="MobiDB-lite"/>
    </source>
</evidence>
<evidence type="ECO:0000313" key="3">
    <source>
        <dbReference type="Proteomes" id="UP000030854"/>
    </source>
</evidence>
<proteinExistence type="predicted"/>
<dbReference type="EMBL" id="JNVN01000833">
    <property type="protein sequence ID" value="KHJ34524.1"/>
    <property type="molecule type" value="Genomic_DNA"/>
</dbReference>
<accession>A0A0B1PCY3</accession>